<reference evidence="4" key="1">
    <citation type="submission" date="2017-01" db="EMBL/GenBank/DDBJ databases">
        <authorList>
            <person name="Varghese N."/>
            <person name="Submissions S."/>
        </authorList>
    </citation>
    <scope>NUCLEOTIDE SEQUENCE [LARGE SCALE GENOMIC DNA]</scope>
    <source>
        <strain evidence="4">DSM 23127</strain>
    </source>
</reference>
<dbReference type="Proteomes" id="UP000187608">
    <property type="component" value="Unassembled WGS sequence"/>
</dbReference>
<dbReference type="AlphaFoldDB" id="A0A1N7II31"/>
<dbReference type="InterPro" id="IPR019554">
    <property type="entry name" value="Soluble_ligand-bd"/>
</dbReference>
<dbReference type="InterPro" id="IPR051675">
    <property type="entry name" value="Endo/Exo/Phosphatase_dom_1"/>
</dbReference>
<evidence type="ECO:0000313" key="3">
    <source>
        <dbReference type="EMBL" id="SIS36774.1"/>
    </source>
</evidence>
<dbReference type="GO" id="GO:0006281">
    <property type="term" value="P:DNA repair"/>
    <property type="evidence" value="ECO:0007669"/>
    <property type="project" value="InterPro"/>
</dbReference>
<dbReference type="SUPFAM" id="SSF47781">
    <property type="entry name" value="RuvA domain 2-like"/>
    <property type="match status" value="1"/>
</dbReference>
<feature type="transmembrane region" description="Helical" evidence="1">
    <location>
        <begin position="7"/>
        <end position="24"/>
    </location>
</feature>
<dbReference type="InterPro" id="IPR010994">
    <property type="entry name" value="RuvA_2-like"/>
</dbReference>
<dbReference type="GO" id="GO:0015627">
    <property type="term" value="C:type II protein secretion system complex"/>
    <property type="evidence" value="ECO:0007669"/>
    <property type="project" value="TreeGrafter"/>
</dbReference>
<keyword evidence="1" id="KW-0812">Transmembrane</keyword>
<dbReference type="STRING" id="570947.SAMN05421687_10162"/>
<accession>A0A1N7II31</accession>
<dbReference type="EMBL" id="FTOC01000001">
    <property type="protein sequence ID" value="SIS36774.1"/>
    <property type="molecule type" value="Genomic_DNA"/>
</dbReference>
<feature type="domain" description="Helix-hairpin-helix DNA-binding motif class 1" evidence="2">
    <location>
        <begin position="172"/>
        <end position="191"/>
    </location>
</feature>
<gene>
    <name evidence="3" type="ORF">SAMN05421687_10162</name>
</gene>
<dbReference type="Gene3D" id="3.10.560.10">
    <property type="entry name" value="Outer membrane lipoprotein wza domain like"/>
    <property type="match status" value="1"/>
</dbReference>
<dbReference type="PANTHER" id="PTHR21180">
    <property type="entry name" value="ENDONUCLEASE/EXONUCLEASE/PHOSPHATASE FAMILY DOMAIN-CONTAINING PROTEIN 1"/>
    <property type="match status" value="1"/>
</dbReference>
<keyword evidence="4" id="KW-1185">Reference proteome</keyword>
<dbReference type="RefSeq" id="WP_076556347.1">
    <property type="nucleotide sequence ID" value="NZ_FTOC01000001.1"/>
</dbReference>
<dbReference type="GO" id="GO:0003677">
    <property type="term" value="F:DNA binding"/>
    <property type="evidence" value="ECO:0007669"/>
    <property type="project" value="InterPro"/>
</dbReference>
<sequence>MSLIKKYWLVAVMVVLITVFLINSRTPDSGKVITNEEHELSTGIEASEEEPIIDNIVVDIKGAVHRPGIYEGSAGMRVHDIVTLAGGLTENADETSVNLAAKIQDEMVILVYSLQSDDHEGTSKVSGGQKGERVRINQASLDEITALNGIGPSKAEAIIAYREENGMFKEVEELLEVSGIGAKTLENMKDEIQIP</sequence>
<proteinExistence type="predicted"/>
<dbReference type="Pfam" id="PF12836">
    <property type="entry name" value="HHH_3"/>
    <property type="match status" value="1"/>
</dbReference>
<dbReference type="NCBIfam" id="TIGR00426">
    <property type="entry name" value="competence protein ComEA helix-hairpin-helix repeat region"/>
    <property type="match status" value="1"/>
</dbReference>
<dbReference type="InterPro" id="IPR003583">
    <property type="entry name" value="Hlx-hairpin-Hlx_DNA-bd_motif"/>
</dbReference>
<feature type="domain" description="Helix-hairpin-helix DNA-binding motif class 1" evidence="2">
    <location>
        <begin position="142"/>
        <end position="161"/>
    </location>
</feature>
<protein>
    <submittedName>
        <fullName evidence="3">Competence protein ComEA</fullName>
    </submittedName>
</protein>
<dbReference type="PANTHER" id="PTHR21180:SF32">
    <property type="entry name" value="ENDONUCLEASE_EXONUCLEASE_PHOSPHATASE FAMILY DOMAIN-CONTAINING PROTEIN 1"/>
    <property type="match status" value="1"/>
</dbReference>
<evidence type="ECO:0000259" key="2">
    <source>
        <dbReference type="SMART" id="SM00278"/>
    </source>
</evidence>
<dbReference type="SMART" id="SM00278">
    <property type="entry name" value="HhH1"/>
    <property type="match status" value="2"/>
</dbReference>
<dbReference type="Gene3D" id="1.10.150.310">
    <property type="entry name" value="Tex RuvX-like domain-like"/>
    <property type="match status" value="1"/>
</dbReference>
<dbReference type="OrthoDB" id="9790239at2"/>
<dbReference type="InterPro" id="IPR004509">
    <property type="entry name" value="Competence_ComEA_HhH"/>
</dbReference>
<evidence type="ECO:0000256" key="1">
    <source>
        <dbReference type="SAM" id="Phobius"/>
    </source>
</evidence>
<keyword evidence="1" id="KW-0472">Membrane</keyword>
<organism evidence="3 4">
    <name type="scientific">Salimicrobium flavidum</name>
    <dbReference type="NCBI Taxonomy" id="570947"/>
    <lineage>
        <taxon>Bacteria</taxon>
        <taxon>Bacillati</taxon>
        <taxon>Bacillota</taxon>
        <taxon>Bacilli</taxon>
        <taxon>Bacillales</taxon>
        <taxon>Bacillaceae</taxon>
        <taxon>Salimicrobium</taxon>
    </lineage>
</organism>
<dbReference type="GO" id="GO:0015628">
    <property type="term" value="P:protein secretion by the type II secretion system"/>
    <property type="evidence" value="ECO:0007669"/>
    <property type="project" value="TreeGrafter"/>
</dbReference>
<name>A0A1N7II31_9BACI</name>
<keyword evidence="1" id="KW-1133">Transmembrane helix</keyword>
<evidence type="ECO:0000313" key="4">
    <source>
        <dbReference type="Proteomes" id="UP000187608"/>
    </source>
</evidence>
<dbReference type="Pfam" id="PF10531">
    <property type="entry name" value="SLBB"/>
    <property type="match status" value="1"/>
</dbReference>